<dbReference type="RefSeq" id="WP_052773413.1">
    <property type="nucleotide sequence ID" value="NZ_BJOL01000032.1"/>
</dbReference>
<dbReference type="PANTHER" id="PTHR30126">
    <property type="entry name" value="HTH-TYPE TRANSCRIPTIONAL REGULATOR"/>
    <property type="match status" value="1"/>
</dbReference>
<evidence type="ECO:0000313" key="5">
    <source>
        <dbReference type="EMBL" id="GED60680.1"/>
    </source>
</evidence>
<dbReference type="InterPro" id="IPR005119">
    <property type="entry name" value="LysR_subst-bd"/>
</dbReference>
<gene>
    <name evidence="5" type="ORF">BFO01nite_48120</name>
</gene>
<keyword evidence="6" id="KW-1185">Reference proteome</keyword>
<comment type="similarity">
    <text evidence="1">Belongs to the LysR transcriptional regulatory family.</text>
</comment>
<sequence length="152" mass="17370">MLPELRDPNFIVYPLKEEPVVVVGGPDTPMDALGKNDSDQKLKEVFIANGKDCIYRAMFEKYLEERGLAFSQLMELWSIEAIKRCVRSGLGITCLPLMTVKEEIYQERVKIIPCDSSFPTIFAQVVYHKNKWISPAMTEFIAITLQHAKSWA</sequence>
<dbReference type="CDD" id="cd05466">
    <property type="entry name" value="PBP2_LTTR_substrate"/>
    <property type="match status" value="1"/>
</dbReference>
<dbReference type="Proteomes" id="UP000319498">
    <property type="component" value="Unassembled WGS sequence"/>
</dbReference>
<dbReference type="Gene3D" id="3.40.190.290">
    <property type="match status" value="1"/>
</dbReference>
<keyword evidence="2" id="KW-0805">Transcription regulation</keyword>
<feature type="domain" description="LysR substrate-binding" evidence="4">
    <location>
        <begin position="4"/>
        <end position="148"/>
    </location>
</feature>
<evidence type="ECO:0000259" key="4">
    <source>
        <dbReference type="Pfam" id="PF03466"/>
    </source>
</evidence>
<dbReference type="Pfam" id="PF03466">
    <property type="entry name" value="LysR_substrate"/>
    <property type="match status" value="1"/>
</dbReference>
<evidence type="ECO:0000313" key="6">
    <source>
        <dbReference type="Proteomes" id="UP000319498"/>
    </source>
</evidence>
<keyword evidence="3" id="KW-0804">Transcription</keyword>
<reference evidence="5 6" key="1">
    <citation type="submission" date="2019-06" db="EMBL/GenBank/DDBJ databases">
        <title>Whole genome shotgun sequence of Brevibacillus formosus NBRC 15716.</title>
        <authorList>
            <person name="Hosoyama A."/>
            <person name="Uohara A."/>
            <person name="Ohji S."/>
            <person name="Ichikawa N."/>
        </authorList>
    </citation>
    <scope>NUCLEOTIDE SEQUENCE [LARGE SCALE GENOMIC DNA]</scope>
    <source>
        <strain evidence="5 6">NBRC 15716</strain>
    </source>
</reference>
<proteinExistence type="inferred from homology"/>
<evidence type="ECO:0000256" key="1">
    <source>
        <dbReference type="ARBA" id="ARBA00009437"/>
    </source>
</evidence>
<dbReference type="SUPFAM" id="SSF53850">
    <property type="entry name" value="Periplasmic binding protein-like II"/>
    <property type="match status" value="1"/>
</dbReference>
<accession>A0ABQ0TBN0</accession>
<dbReference type="PANTHER" id="PTHR30126:SF100">
    <property type="entry name" value="LYSR-FAMILY TRANSCRIPTIONAL REGULATOR"/>
    <property type="match status" value="1"/>
</dbReference>
<evidence type="ECO:0000256" key="2">
    <source>
        <dbReference type="ARBA" id="ARBA00023015"/>
    </source>
</evidence>
<evidence type="ECO:0000256" key="3">
    <source>
        <dbReference type="ARBA" id="ARBA00023163"/>
    </source>
</evidence>
<dbReference type="EMBL" id="BJOL01000032">
    <property type="protein sequence ID" value="GED60680.1"/>
    <property type="molecule type" value="Genomic_DNA"/>
</dbReference>
<name>A0ABQ0TBN0_9BACL</name>
<comment type="caution">
    <text evidence="5">The sequence shown here is derived from an EMBL/GenBank/DDBJ whole genome shotgun (WGS) entry which is preliminary data.</text>
</comment>
<dbReference type="GeneID" id="87586574"/>
<organism evidence="5 6">
    <name type="scientific">Brevibacillus formosus</name>
    <dbReference type="NCBI Taxonomy" id="54913"/>
    <lineage>
        <taxon>Bacteria</taxon>
        <taxon>Bacillati</taxon>
        <taxon>Bacillota</taxon>
        <taxon>Bacilli</taxon>
        <taxon>Bacillales</taxon>
        <taxon>Paenibacillaceae</taxon>
        <taxon>Brevibacillus</taxon>
    </lineage>
</organism>
<protein>
    <recommendedName>
        <fullName evidence="4">LysR substrate-binding domain-containing protein</fullName>
    </recommendedName>
</protein>